<dbReference type="AlphaFoldDB" id="A0A7K5SG49"/>
<feature type="domain" description="CCHC-type" evidence="4">
    <location>
        <begin position="74"/>
        <end position="90"/>
    </location>
</feature>
<gene>
    <name evidence="5" type="primary">Ervk5_2</name>
    <name evidence="5" type="ORF">LANLUD_R15128</name>
</gene>
<feature type="compositionally biased region" description="Basic residues" evidence="3">
    <location>
        <begin position="84"/>
        <end position="109"/>
    </location>
</feature>
<dbReference type="InterPro" id="IPR050195">
    <property type="entry name" value="Primate_lentivir_Gag_pol-like"/>
</dbReference>
<accession>A0A7K5SG49</accession>
<keyword evidence="2" id="KW-0862">Zinc</keyword>
<dbReference type="SUPFAM" id="SSF57756">
    <property type="entry name" value="Retrovirus zinc finger-like domains"/>
    <property type="match status" value="1"/>
</dbReference>
<keyword evidence="1" id="KW-0449">Lipoprotein</keyword>
<feature type="region of interest" description="Disordered" evidence="3">
    <location>
        <begin position="122"/>
        <end position="149"/>
    </location>
</feature>
<keyword evidence="2" id="KW-0863">Zinc-finger</keyword>
<dbReference type="PANTHER" id="PTHR40389:SF2">
    <property type="entry name" value="ENDOGENOUS RETROVIRUS GROUP K MEMBER 24 GAG POLYPROTEIN-RELATED"/>
    <property type="match status" value="1"/>
</dbReference>
<evidence type="ECO:0000256" key="2">
    <source>
        <dbReference type="PROSITE-ProRule" id="PRU00047"/>
    </source>
</evidence>
<dbReference type="InterPro" id="IPR008916">
    <property type="entry name" value="Retrov_capsid_C"/>
</dbReference>
<organism evidence="5 6">
    <name type="scientific">Lanius ludovicianus</name>
    <name type="common">Loggerhead shrike</name>
    <dbReference type="NCBI Taxonomy" id="28713"/>
    <lineage>
        <taxon>Eukaryota</taxon>
        <taxon>Metazoa</taxon>
        <taxon>Chordata</taxon>
        <taxon>Craniata</taxon>
        <taxon>Vertebrata</taxon>
        <taxon>Euteleostomi</taxon>
        <taxon>Archelosauria</taxon>
        <taxon>Archosauria</taxon>
        <taxon>Dinosauria</taxon>
        <taxon>Saurischia</taxon>
        <taxon>Theropoda</taxon>
        <taxon>Coelurosauria</taxon>
        <taxon>Aves</taxon>
        <taxon>Neognathae</taxon>
        <taxon>Neoaves</taxon>
        <taxon>Telluraves</taxon>
        <taxon>Australaves</taxon>
        <taxon>Passeriformes</taxon>
        <taxon>Corvoidea</taxon>
        <taxon>Laniidae</taxon>
        <taxon>Lanius</taxon>
    </lineage>
</organism>
<feature type="non-terminal residue" evidence="5">
    <location>
        <position position="1"/>
    </location>
</feature>
<dbReference type="Gene3D" id="1.10.1200.30">
    <property type="match status" value="1"/>
</dbReference>
<evidence type="ECO:0000313" key="5">
    <source>
        <dbReference type="EMBL" id="NWT90997.1"/>
    </source>
</evidence>
<evidence type="ECO:0000259" key="4">
    <source>
        <dbReference type="PROSITE" id="PS50158"/>
    </source>
</evidence>
<keyword evidence="1" id="KW-0519">Myristate</keyword>
<evidence type="ECO:0000256" key="3">
    <source>
        <dbReference type="SAM" id="MobiDB-lite"/>
    </source>
</evidence>
<dbReference type="EMBL" id="VYXG01011878">
    <property type="protein sequence ID" value="NWT90997.1"/>
    <property type="molecule type" value="Genomic_DNA"/>
</dbReference>
<dbReference type="PROSITE" id="PS50158">
    <property type="entry name" value="ZF_CCHC"/>
    <property type="match status" value="1"/>
</dbReference>
<feature type="non-terminal residue" evidence="5">
    <location>
        <position position="149"/>
    </location>
</feature>
<dbReference type="Gene3D" id="4.10.60.10">
    <property type="entry name" value="Zinc finger, CCHC-type"/>
    <property type="match status" value="1"/>
</dbReference>
<evidence type="ECO:0000313" key="6">
    <source>
        <dbReference type="Proteomes" id="UP000547499"/>
    </source>
</evidence>
<dbReference type="InterPro" id="IPR036875">
    <property type="entry name" value="Znf_CCHC_sf"/>
</dbReference>
<proteinExistence type="predicted"/>
<reference evidence="5 6" key="1">
    <citation type="submission" date="2019-09" db="EMBL/GenBank/DDBJ databases">
        <title>Bird 10,000 Genomes (B10K) Project - Family phase.</title>
        <authorList>
            <person name="Zhang G."/>
        </authorList>
    </citation>
    <scope>NUCLEOTIDE SEQUENCE [LARGE SCALE GENOMIC DNA]</scope>
    <source>
        <strain evidence="5">B10K-DU-001-65</strain>
        <tissue evidence="5">Muscle</tissue>
    </source>
</reference>
<feature type="region of interest" description="Disordered" evidence="3">
    <location>
        <begin position="83"/>
        <end position="110"/>
    </location>
</feature>
<keyword evidence="2" id="KW-0479">Metal-binding</keyword>
<dbReference type="Pfam" id="PF14787">
    <property type="entry name" value="zf-CCHC_5"/>
    <property type="match status" value="1"/>
</dbReference>
<dbReference type="GO" id="GO:0003676">
    <property type="term" value="F:nucleic acid binding"/>
    <property type="evidence" value="ECO:0007669"/>
    <property type="project" value="InterPro"/>
</dbReference>
<dbReference type="Proteomes" id="UP000547499">
    <property type="component" value="Unassembled WGS sequence"/>
</dbReference>
<keyword evidence="6" id="KW-1185">Reference proteome</keyword>
<dbReference type="GO" id="GO:0008270">
    <property type="term" value="F:zinc ion binding"/>
    <property type="evidence" value="ECO:0007669"/>
    <property type="project" value="UniProtKB-KW"/>
</dbReference>
<dbReference type="InterPro" id="IPR001878">
    <property type="entry name" value="Znf_CCHC"/>
</dbReference>
<evidence type="ECO:0000256" key="1">
    <source>
        <dbReference type="ARBA" id="ARBA00022707"/>
    </source>
</evidence>
<comment type="caution">
    <text evidence="5">The sequence shown here is derived from an EMBL/GenBank/DDBJ whole genome shotgun (WGS) entry which is preliminary data.</text>
</comment>
<dbReference type="PANTHER" id="PTHR40389">
    <property type="entry name" value="ENDOGENOUS RETROVIRUS GROUP K MEMBER 24 GAG POLYPROTEIN-RELATED"/>
    <property type="match status" value="1"/>
</dbReference>
<sequence length="149" mass="16589">IDMLEAADAVLKSLAYENANNDCKKDLDLIKNQANVDLTDYIKTCANISLEQFKAELIATAIAQQLQVARAAIKCSECREQGHIRKQCPKGQKSNKKPSKPCPHSRKGFHWSNQCWSKYDKDGNFLPQKGNSKAGAPQSNRTTLNQTPI</sequence>
<name>A0A7K5SG49_LANLU</name>
<feature type="compositionally biased region" description="Polar residues" evidence="3">
    <location>
        <begin position="137"/>
        <end position="149"/>
    </location>
</feature>
<protein>
    <submittedName>
        <fullName evidence="5">GAK5 protein</fullName>
    </submittedName>
</protein>
<dbReference type="SUPFAM" id="SSF47353">
    <property type="entry name" value="Retrovirus capsid dimerization domain-like"/>
    <property type="match status" value="1"/>
</dbReference>